<evidence type="ECO:0000313" key="1">
    <source>
        <dbReference type="EMBL" id="VFU16036.1"/>
    </source>
</evidence>
<dbReference type="AlphaFoldDB" id="A0A485M4Z1"/>
<sequence length="237" mass="27001">MLSAAAEYPTQEFILRLPEFEGPLDLLLYLIEKNRFTLENLEVCPVVDQYLQYVEQARSLDVSLAGEFLEMASYLVWLKSCLLLPVSVEDGRDEDFNPARELKEMLIAYRAIRQASLELSGRPLLLRDKFPRGLSLEERGVSPLSIGALLEAVNAIRARTRKYVMEIVANRFDIQAMIARIEGILKGRPRVALKDIVESQERMELIGAFAASLELSKRSIVRLVQRGLFATIYLVRR</sequence>
<dbReference type="Pfam" id="PF02616">
    <property type="entry name" value="SMC_ScpA"/>
    <property type="match status" value="1"/>
</dbReference>
<reference evidence="1" key="1">
    <citation type="submission" date="2019-03" db="EMBL/GenBank/DDBJ databases">
        <authorList>
            <person name="Hao L."/>
        </authorList>
    </citation>
    <scope>NUCLEOTIDE SEQUENCE</scope>
</reference>
<dbReference type="PANTHER" id="PTHR33969:SF2">
    <property type="entry name" value="SEGREGATION AND CONDENSATION PROTEIN A"/>
    <property type="match status" value="1"/>
</dbReference>
<dbReference type="Gene3D" id="6.10.250.2410">
    <property type="match status" value="1"/>
</dbReference>
<accession>A0A485M4Z1</accession>
<proteinExistence type="predicted"/>
<organism evidence="1">
    <name type="scientific">anaerobic digester metagenome</name>
    <dbReference type="NCBI Taxonomy" id="1263854"/>
    <lineage>
        <taxon>unclassified sequences</taxon>
        <taxon>metagenomes</taxon>
        <taxon>ecological metagenomes</taxon>
    </lineage>
</organism>
<protein>
    <submittedName>
        <fullName evidence="1">Segregation and condensation protein A</fullName>
    </submittedName>
</protein>
<dbReference type="EMBL" id="CAADRM010000114">
    <property type="protein sequence ID" value="VFU16036.1"/>
    <property type="molecule type" value="Genomic_DNA"/>
</dbReference>
<name>A0A485M4Z1_9ZZZZ</name>
<dbReference type="InterPro" id="IPR023093">
    <property type="entry name" value="ScpA-like_C"/>
</dbReference>
<gene>
    <name evidence="1" type="primary">scpA</name>
    <name evidence="1" type="ORF">SCFA_50023</name>
</gene>
<dbReference type="PANTHER" id="PTHR33969">
    <property type="entry name" value="SEGREGATION AND CONDENSATION PROTEIN A"/>
    <property type="match status" value="1"/>
</dbReference>
<dbReference type="Gene3D" id="1.10.10.580">
    <property type="entry name" value="Structural maintenance of chromosome 1. Chain E"/>
    <property type="match status" value="1"/>
</dbReference>
<dbReference type="InterPro" id="IPR003768">
    <property type="entry name" value="ScpA"/>
</dbReference>